<feature type="region of interest" description="Disordered" evidence="7">
    <location>
        <begin position="640"/>
        <end position="659"/>
    </location>
</feature>
<reference evidence="11 12" key="1">
    <citation type="journal article" date="2018" name="BMC Genomics">
        <title>Genomic evidence for intraspecific hybridization in a clonal and extremely halotolerant yeast.</title>
        <authorList>
            <person name="Gostincar C."/>
            <person name="Stajich J.E."/>
            <person name="Zupancic J."/>
            <person name="Zalar P."/>
            <person name="Gunde-Cimerman N."/>
        </authorList>
    </citation>
    <scope>NUCLEOTIDE SEQUENCE [LARGE SCALE GENOMIC DNA]</scope>
    <source>
        <strain evidence="11 12">EXF-6651</strain>
    </source>
</reference>
<feature type="domain" description="LysM" evidence="10">
    <location>
        <begin position="587"/>
        <end position="633"/>
    </location>
</feature>
<dbReference type="Gene3D" id="3.10.350.10">
    <property type="entry name" value="LysM domain"/>
    <property type="match status" value="5"/>
</dbReference>
<dbReference type="InterPro" id="IPR013784">
    <property type="entry name" value="Carb-bd-like_fold"/>
</dbReference>
<dbReference type="FunFam" id="2.60.40.10:FF:000552">
    <property type="entry name" value="Related to glucoamylase"/>
    <property type="match status" value="1"/>
</dbReference>
<accession>A0A3M7A4U4</accession>
<evidence type="ECO:0000256" key="3">
    <source>
        <dbReference type="ARBA" id="ARBA00023026"/>
    </source>
</evidence>
<dbReference type="PROSITE" id="PS51782">
    <property type="entry name" value="LYSM"/>
    <property type="match status" value="4"/>
</dbReference>
<feature type="chain" id="PRO_5018135174" description="CBM20 domain-containing protein" evidence="8">
    <location>
        <begin position="22"/>
        <end position="947"/>
    </location>
</feature>
<evidence type="ECO:0000259" key="9">
    <source>
        <dbReference type="PROSITE" id="PS51166"/>
    </source>
</evidence>
<dbReference type="CDD" id="cd00118">
    <property type="entry name" value="LysM"/>
    <property type="match status" value="3"/>
</dbReference>
<dbReference type="InterPro" id="IPR002044">
    <property type="entry name" value="CBM20"/>
</dbReference>
<feature type="region of interest" description="Disordered" evidence="7">
    <location>
        <begin position="819"/>
        <end position="838"/>
    </location>
</feature>
<feature type="domain" description="LysM" evidence="10">
    <location>
        <begin position="668"/>
        <end position="714"/>
    </location>
</feature>
<dbReference type="GO" id="GO:2001070">
    <property type="term" value="F:starch binding"/>
    <property type="evidence" value="ECO:0007669"/>
    <property type="project" value="InterPro"/>
</dbReference>
<keyword evidence="2 8" id="KW-0732">Signal</keyword>
<gene>
    <name evidence="11" type="ORF">D0866_11929</name>
</gene>
<sequence length="947" mass="101025">MTCSWKLFIAVAASTVHLVQTQQLKDGHPAFMSYPGISHACETALNTTVDCPAFLQSVSVNYTGEYCDPKFLVWSNQSFMTRDQSCSDCWLNVQALQLGSPLGYDDSLASNFAELKASCNAKSYTYATPTVYGINATATTDTDGAKFTKPSTCTGSYVLQPGDDCNSVAKKMSVSTYSMLVSNGLDLYCQNFDAAVNSRASLCTPPTCKIYEWGFFDDCNDVASQNDISVAHFLSWNPNFDSICRNSIIFAGYQVCVSAPGGSIESGASANLSVSTGASSAVPAPTNSFPETKECGGWYTVQAGDDCAKLSVAFSMTISDFLFLNPEIYTNCTNLLLGVSYCVFPVGDIGSYSGYQAPPTLSITVPPATFPSVDTAVPSATNYPDPDFVFQNLPKAPETADDCTFYADYSENARDADSNSCTAVASAWDIHLEDLLDWNPSLSTDQGTCAIQPGRGYCVQKSTTVLYAPTGDECLAVNATEIPEGTSAECTCFTEVSGYEGTVGLDCEAVADDSSITLVVLQDLNPWLATECDNALFAGLGEWDHRAVCIGTNATGSSSSTRPSLSGPRTTEAMGPTQTGMAAGCRQFYTAQSGDSCAAVEEKFDITFAQLYKWNPSIGEDCANLWLGYAYCVDASVSETTTSSPTGSTPSFVTPTPTQEGMTKSCNDFYKVKSGDSCYEIASYYGISLEDFYTYNPAVGDDCSKLYPDNYVCVGVTSSGSCKIDVTFNTAYSTEWGESVWAVGSIPELGSWDVNKALMLTGSSGADGSTDWQATAELPADTQVSYKFVKMQTDGTPVWEQDPNRSFLTSSCGGSAIQEGGSWQGSSTGSTTPSTTSPIVPTCTSLDVVFEVLAQTTYGESVYVIGSVPALGEWSTNAAVALAADQYTQARPLWRGTVSLAVEQDVQFKFIKINLDGTYTWEADPNRIVRVPADCSATPTQSGAFQR</sequence>
<dbReference type="CDD" id="cd05811">
    <property type="entry name" value="CBM20_glucoamylase"/>
    <property type="match status" value="1"/>
</dbReference>
<feature type="domain" description="CBM20" evidence="9">
    <location>
        <begin position="840"/>
        <end position="947"/>
    </location>
</feature>
<dbReference type="SUPFAM" id="SSF49452">
    <property type="entry name" value="Starch-binding domain-like"/>
    <property type="match status" value="2"/>
</dbReference>
<dbReference type="AlphaFoldDB" id="A0A3M7A4U4"/>
<evidence type="ECO:0000256" key="1">
    <source>
        <dbReference type="ARBA" id="ARBA00022669"/>
    </source>
</evidence>
<feature type="domain" description="CBM20" evidence="9">
    <location>
        <begin position="716"/>
        <end position="825"/>
    </location>
</feature>
<dbReference type="PANTHER" id="PTHR34997">
    <property type="entry name" value="AM15"/>
    <property type="match status" value="1"/>
</dbReference>
<evidence type="ECO:0000313" key="11">
    <source>
        <dbReference type="EMBL" id="RMY22481.1"/>
    </source>
</evidence>
<feature type="region of interest" description="Disordered" evidence="7">
    <location>
        <begin position="555"/>
        <end position="576"/>
    </location>
</feature>
<dbReference type="VEuPathDB" id="FungiDB:BTJ68_11198"/>
<evidence type="ECO:0000259" key="10">
    <source>
        <dbReference type="PROSITE" id="PS51782"/>
    </source>
</evidence>
<comment type="caution">
    <text evidence="11">The sequence shown here is derived from an EMBL/GenBank/DDBJ whole genome shotgun (WGS) entry which is preliminary data.</text>
</comment>
<feature type="signal peptide" evidence="8">
    <location>
        <begin position="1"/>
        <end position="21"/>
    </location>
</feature>
<dbReference type="GO" id="GO:0000272">
    <property type="term" value="P:polysaccharide catabolic process"/>
    <property type="evidence" value="ECO:0007669"/>
    <property type="project" value="UniProtKB-KW"/>
</dbReference>
<dbReference type="SMART" id="SM01065">
    <property type="entry name" value="CBM_2"/>
    <property type="match status" value="2"/>
</dbReference>
<dbReference type="Pfam" id="PF00686">
    <property type="entry name" value="CBM_20"/>
    <property type="match status" value="2"/>
</dbReference>
<evidence type="ECO:0008006" key="13">
    <source>
        <dbReference type="Google" id="ProtNLM"/>
    </source>
</evidence>
<dbReference type="Proteomes" id="UP000276864">
    <property type="component" value="Unassembled WGS sequence"/>
</dbReference>
<evidence type="ECO:0000256" key="5">
    <source>
        <dbReference type="ARBA" id="ARBA00023277"/>
    </source>
</evidence>
<keyword evidence="3" id="KW-0843">Virulence</keyword>
<evidence type="ECO:0000256" key="6">
    <source>
        <dbReference type="ARBA" id="ARBA00023326"/>
    </source>
</evidence>
<evidence type="ECO:0000256" key="2">
    <source>
        <dbReference type="ARBA" id="ARBA00022729"/>
    </source>
</evidence>
<evidence type="ECO:0000256" key="7">
    <source>
        <dbReference type="SAM" id="MobiDB-lite"/>
    </source>
</evidence>
<dbReference type="InterPro" id="IPR013783">
    <property type="entry name" value="Ig-like_fold"/>
</dbReference>
<dbReference type="PANTHER" id="PTHR34997:SF1">
    <property type="entry name" value="PEPTIDOGLYCAN-BINDING LYSIN DOMAIN"/>
    <property type="match status" value="1"/>
</dbReference>
<dbReference type="PROSITE" id="PS51166">
    <property type="entry name" value="CBM20"/>
    <property type="match status" value="2"/>
</dbReference>
<organism evidence="11 12">
    <name type="scientific">Hortaea werneckii</name>
    <name type="common">Black yeast</name>
    <name type="synonym">Cladosporium werneckii</name>
    <dbReference type="NCBI Taxonomy" id="91943"/>
    <lineage>
        <taxon>Eukaryota</taxon>
        <taxon>Fungi</taxon>
        <taxon>Dikarya</taxon>
        <taxon>Ascomycota</taxon>
        <taxon>Pezizomycotina</taxon>
        <taxon>Dothideomycetes</taxon>
        <taxon>Dothideomycetidae</taxon>
        <taxon>Mycosphaerellales</taxon>
        <taxon>Teratosphaeriaceae</taxon>
        <taxon>Hortaea</taxon>
    </lineage>
</organism>
<keyword evidence="5" id="KW-0119">Carbohydrate metabolism</keyword>
<dbReference type="InterPro" id="IPR052210">
    <property type="entry name" value="LysM1-like"/>
</dbReference>
<feature type="compositionally biased region" description="Low complexity" evidence="7">
    <location>
        <begin position="640"/>
        <end position="658"/>
    </location>
</feature>
<dbReference type="Pfam" id="PF01476">
    <property type="entry name" value="LysM"/>
    <property type="match status" value="3"/>
</dbReference>
<keyword evidence="1" id="KW-0147">Chitin-binding</keyword>
<evidence type="ECO:0000256" key="8">
    <source>
        <dbReference type="SAM" id="SignalP"/>
    </source>
</evidence>
<keyword evidence="4" id="KW-0325">Glycoprotein</keyword>
<feature type="compositionally biased region" description="Low complexity" evidence="7">
    <location>
        <begin position="820"/>
        <end position="838"/>
    </location>
</feature>
<dbReference type="SUPFAM" id="SSF54106">
    <property type="entry name" value="LysM domain"/>
    <property type="match status" value="3"/>
</dbReference>
<keyword evidence="6" id="KW-0624">Polysaccharide degradation</keyword>
<dbReference type="InterPro" id="IPR034836">
    <property type="entry name" value="CBM20_glucoamylase"/>
</dbReference>
<dbReference type="EMBL" id="QWIM01001684">
    <property type="protein sequence ID" value="RMY22481.1"/>
    <property type="molecule type" value="Genomic_DNA"/>
</dbReference>
<dbReference type="InterPro" id="IPR036779">
    <property type="entry name" value="LysM_dom_sf"/>
</dbReference>
<evidence type="ECO:0000256" key="4">
    <source>
        <dbReference type="ARBA" id="ARBA00023180"/>
    </source>
</evidence>
<dbReference type="InterPro" id="IPR018392">
    <property type="entry name" value="LysM"/>
</dbReference>
<dbReference type="Gene3D" id="2.60.40.10">
    <property type="entry name" value="Immunoglobulins"/>
    <property type="match status" value="2"/>
</dbReference>
<feature type="domain" description="LysM" evidence="10">
    <location>
        <begin position="209"/>
        <end position="257"/>
    </location>
</feature>
<dbReference type="GO" id="GO:0008061">
    <property type="term" value="F:chitin binding"/>
    <property type="evidence" value="ECO:0007669"/>
    <property type="project" value="UniProtKB-KW"/>
</dbReference>
<proteinExistence type="predicted"/>
<name>A0A3M7A4U4_HORWE</name>
<feature type="compositionally biased region" description="Low complexity" evidence="7">
    <location>
        <begin position="555"/>
        <end position="571"/>
    </location>
</feature>
<dbReference type="SMART" id="SM00257">
    <property type="entry name" value="LysM"/>
    <property type="match status" value="4"/>
</dbReference>
<evidence type="ECO:0000313" key="12">
    <source>
        <dbReference type="Proteomes" id="UP000276864"/>
    </source>
</evidence>
<protein>
    <recommendedName>
        <fullName evidence="13">CBM20 domain-containing protein</fullName>
    </recommendedName>
</protein>
<feature type="domain" description="LysM" evidence="10">
    <location>
        <begin position="297"/>
        <end position="343"/>
    </location>
</feature>